<dbReference type="GO" id="GO:0016798">
    <property type="term" value="F:hydrolase activity, acting on glycosyl bonds"/>
    <property type="evidence" value="ECO:0007669"/>
    <property type="project" value="UniProtKB-KW"/>
</dbReference>
<evidence type="ECO:0000256" key="3">
    <source>
        <dbReference type="SAM" id="SignalP"/>
    </source>
</evidence>
<dbReference type="SMART" id="SM00636">
    <property type="entry name" value="Glyco_18"/>
    <property type="match status" value="1"/>
</dbReference>
<dbReference type="Proteomes" id="UP000693970">
    <property type="component" value="Unassembled WGS sequence"/>
</dbReference>
<name>A0A9K3LB82_9STRA</name>
<dbReference type="InterPro" id="IPR001223">
    <property type="entry name" value="Glyco_hydro18_cat"/>
</dbReference>
<dbReference type="Pfam" id="PF00704">
    <property type="entry name" value="Glyco_hydro_18"/>
    <property type="match status" value="1"/>
</dbReference>
<dbReference type="InterPro" id="IPR011583">
    <property type="entry name" value="Chitinase_II/V-like_cat"/>
</dbReference>
<dbReference type="PROSITE" id="PS51910">
    <property type="entry name" value="GH18_2"/>
    <property type="match status" value="1"/>
</dbReference>
<dbReference type="EMBL" id="JAGRRH010000014">
    <property type="protein sequence ID" value="KAG7358575.1"/>
    <property type="molecule type" value="Genomic_DNA"/>
</dbReference>
<accession>A0A9K3LB82</accession>
<evidence type="ECO:0000256" key="2">
    <source>
        <dbReference type="ARBA" id="ARBA00023295"/>
    </source>
</evidence>
<feature type="domain" description="GH18" evidence="4">
    <location>
        <begin position="36"/>
        <end position="420"/>
    </location>
</feature>
<evidence type="ECO:0000256" key="1">
    <source>
        <dbReference type="ARBA" id="ARBA00022801"/>
    </source>
</evidence>
<dbReference type="OrthoDB" id="73875at2759"/>
<dbReference type="InterPro" id="IPR051887">
    <property type="entry name" value="GH18_Domain-Containing"/>
</dbReference>
<feature type="chain" id="PRO_5039932856" evidence="3">
    <location>
        <begin position="25"/>
        <end position="435"/>
    </location>
</feature>
<reference evidence="5" key="1">
    <citation type="journal article" date="2021" name="Sci. Rep.">
        <title>Diploid genomic architecture of Nitzschia inconspicua, an elite biomass production diatom.</title>
        <authorList>
            <person name="Oliver A."/>
            <person name="Podell S."/>
            <person name="Pinowska A."/>
            <person name="Traller J.C."/>
            <person name="Smith S.R."/>
            <person name="McClure R."/>
            <person name="Beliaev A."/>
            <person name="Bohutskyi P."/>
            <person name="Hill E.A."/>
            <person name="Rabines A."/>
            <person name="Zheng H."/>
            <person name="Allen L.Z."/>
            <person name="Kuo A."/>
            <person name="Grigoriev I.V."/>
            <person name="Allen A.E."/>
            <person name="Hazlebeck D."/>
            <person name="Allen E.E."/>
        </authorList>
    </citation>
    <scope>NUCLEOTIDE SEQUENCE</scope>
    <source>
        <strain evidence="5">Hildebrandi</strain>
    </source>
</reference>
<evidence type="ECO:0000313" key="6">
    <source>
        <dbReference type="Proteomes" id="UP000693970"/>
    </source>
</evidence>
<dbReference type="AlphaFoldDB" id="A0A9K3LB82"/>
<comment type="caution">
    <text evidence="5">The sequence shown here is derived from an EMBL/GenBank/DDBJ whole genome shotgun (WGS) entry which is preliminary data.</text>
</comment>
<gene>
    <name evidence="5" type="ORF">IV203_015164</name>
</gene>
<proteinExistence type="predicted"/>
<sequence>MKLICRYHAFSTLLPLAILTVAVAKLRFNEKTWIGKDVPGIIDRRDLKDTDCPCDDPSWCLPIQVPLYSRKEVYGFSLKTDHWIDYDWSVITTMAWFGSVEQLPRDLICYAHKHQARVVFTTSIPESILVNTSTTQEQRQWAQEIVDRVNAAGADGLNLDYENPVDAKDRHKQQAISYITTEIQMQLKKRNPHSSLVWDFGWKPNVDVRFYEYERMADICDFVFLMVYDTQSQVWNGPPCLADANSPVSAVRQSLLWYGAGTNTSENGSYSYSNTSTSPSSFNIPYEKLLLGLPWYGYRYHCTEFDSQTQQCIIPTVPFRGAPCSDAAGKQMDYPFTMAALKQGKTKGIMDNITLSMKAFVRNDAGNVTAYFFDSPETIRDKIEAAWEMTDGRLGGVGVWNADVPDYSDSNQGRAFWNAMKIPPPLAATLSSNAS</sequence>
<dbReference type="PANTHER" id="PTHR46290:SF1">
    <property type="entry name" value="DI-N-ACETYLCHITOBIASE"/>
    <property type="match status" value="1"/>
</dbReference>
<dbReference type="GO" id="GO:0008061">
    <property type="term" value="F:chitin binding"/>
    <property type="evidence" value="ECO:0007669"/>
    <property type="project" value="InterPro"/>
</dbReference>
<dbReference type="PANTHER" id="PTHR46290">
    <property type="entry name" value="DI-N-ACETYLCHITOBIASE"/>
    <property type="match status" value="1"/>
</dbReference>
<dbReference type="GO" id="GO:0005615">
    <property type="term" value="C:extracellular space"/>
    <property type="evidence" value="ECO:0007669"/>
    <property type="project" value="TreeGrafter"/>
</dbReference>
<keyword evidence="1 5" id="KW-0378">Hydrolase</keyword>
<organism evidence="5 6">
    <name type="scientific">Nitzschia inconspicua</name>
    <dbReference type="NCBI Taxonomy" id="303405"/>
    <lineage>
        <taxon>Eukaryota</taxon>
        <taxon>Sar</taxon>
        <taxon>Stramenopiles</taxon>
        <taxon>Ochrophyta</taxon>
        <taxon>Bacillariophyta</taxon>
        <taxon>Bacillariophyceae</taxon>
        <taxon>Bacillariophycidae</taxon>
        <taxon>Bacillariales</taxon>
        <taxon>Bacillariaceae</taxon>
        <taxon>Nitzschia</taxon>
    </lineage>
</organism>
<evidence type="ECO:0000259" key="4">
    <source>
        <dbReference type="PROSITE" id="PS51910"/>
    </source>
</evidence>
<protein>
    <submittedName>
        <fullName evidence="5">Glycosyl hydrolase family 18 protein</fullName>
    </submittedName>
</protein>
<keyword evidence="6" id="KW-1185">Reference proteome</keyword>
<reference evidence="5" key="2">
    <citation type="submission" date="2021-04" db="EMBL/GenBank/DDBJ databases">
        <authorList>
            <person name="Podell S."/>
        </authorList>
    </citation>
    <scope>NUCLEOTIDE SEQUENCE</scope>
    <source>
        <strain evidence="5">Hildebrandi</strain>
    </source>
</reference>
<keyword evidence="2" id="KW-0326">Glycosidase</keyword>
<evidence type="ECO:0000313" key="5">
    <source>
        <dbReference type="EMBL" id="KAG7358575.1"/>
    </source>
</evidence>
<dbReference type="GO" id="GO:0009313">
    <property type="term" value="P:oligosaccharide catabolic process"/>
    <property type="evidence" value="ECO:0007669"/>
    <property type="project" value="TreeGrafter"/>
</dbReference>
<keyword evidence="3" id="KW-0732">Signal</keyword>
<feature type="signal peptide" evidence="3">
    <location>
        <begin position="1"/>
        <end position="24"/>
    </location>
</feature>